<dbReference type="AlphaFoldDB" id="A0AAP0HLI2"/>
<proteinExistence type="predicted"/>
<keyword evidence="2" id="KW-0150">Chloroplast</keyword>
<dbReference type="Proteomes" id="UP001420932">
    <property type="component" value="Unassembled WGS sequence"/>
</dbReference>
<dbReference type="SUPFAM" id="SSF75471">
    <property type="entry name" value="YhbY-like"/>
    <property type="match status" value="1"/>
</dbReference>
<dbReference type="Gene3D" id="3.30.110.60">
    <property type="entry name" value="YhbY-like"/>
    <property type="match status" value="1"/>
</dbReference>
<dbReference type="PROSITE" id="PS51295">
    <property type="entry name" value="CRM"/>
    <property type="match status" value="1"/>
</dbReference>
<comment type="subcellular location">
    <subcellularLocation>
        <location evidence="1">Plastid</location>
        <location evidence="1">Chloroplast</location>
    </subcellularLocation>
</comment>
<accession>A0AAP0HLI2</accession>
<dbReference type="GO" id="GO:0000373">
    <property type="term" value="P:Group II intron splicing"/>
    <property type="evidence" value="ECO:0007669"/>
    <property type="project" value="UniProtKB-ARBA"/>
</dbReference>
<keyword evidence="7" id="KW-0809">Transit peptide</keyword>
<evidence type="ECO:0000256" key="7">
    <source>
        <dbReference type="ARBA" id="ARBA00022946"/>
    </source>
</evidence>
<evidence type="ECO:0000256" key="1">
    <source>
        <dbReference type="ARBA" id="ARBA00004229"/>
    </source>
</evidence>
<keyword evidence="3" id="KW-0934">Plastid</keyword>
<evidence type="ECO:0000256" key="3">
    <source>
        <dbReference type="ARBA" id="ARBA00022640"/>
    </source>
</evidence>
<dbReference type="GO" id="GO:0009507">
    <property type="term" value="C:chloroplast"/>
    <property type="evidence" value="ECO:0007669"/>
    <property type="project" value="UniProtKB-SubCell"/>
</dbReference>
<evidence type="ECO:0000256" key="5">
    <source>
        <dbReference type="ARBA" id="ARBA00022737"/>
    </source>
</evidence>
<evidence type="ECO:0000256" key="8">
    <source>
        <dbReference type="ARBA" id="ARBA00023187"/>
    </source>
</evidence>
<reference evidence="12 13" key="1">
    <citation type="submission" date="2024-01" db="EMBL/GenBank/DDBJ databases">
        <title>Genome assemblies of Stephania.</title>
        <authorList>
            <person name="Yang L."/>
        </authorList>
    </citation>
    <scope>NUCLEOTIDE SEQUENCE [LARGE SCALE GENOMIC DNA]</scope>
    <source>
        <strain evidence="12">YNDBR</strain>
        <tissue evidence="12">Leaf</tissue>
    </source>
</reference>
<dbReference type="Pfam" id="PF01985">
    <property type="entry name" value="CRS1_YhbY"/>
    <property type="match status" value="1"/>
</dbReference>
<evidence type="ECO:0000256" key="6">
    <source>
        <dbReference type="ARBA" id="ARBA00022884"/>
    </source>
</evidence>
<dbReference type="GO" id="GO:0003729">
    <property type="term" value="F:mRNA binding"/>
    <property type="evidence" value="ECO:0007669"/>
    <property type="project" value="InterPro"/>
</dbReference>
<keyword evidence="9" id="KW-0687">Ribonucleoprotein</keyword>
<gene>
    <name evidence="12" type="ORF">Syun_029589</name>
</gene>
<dbReference type="PANTHER" id="PTHR31846">
    <property type="entry name" value="CRS1 / YHBY (CRM) DOMAIN-CONTAINING PROTEIN"/>
    <property type="match status" value="1"/>
</dbReference>
<evidence type="ECO:0000256" key="9">
    <source>
        <dbReference type="ARBA" id="ARBA00023274"/>
    </source>
</evidence>
<dbReference type="GO" id="GO:1990904">
    <property type="term" value="C:ribonucleoprotein complex"/>
    <property type="evidence" value="ECO:0007669"/>
    <property type="project" value="UniProtKB-KW"/>
</dbReference>
<keyword evidence="13" id="KW-1185">Reference proteome</keyword>
<keyword evidence="5" id="KW-0677">Repeat</keyword>
<keyword evidence="8" id="KW-0508">mRNA splicing</keyword>
<dbReference type="PANTHER" id="PTHR31846:SF19">
    <property type="entry name" value="CRM-DOMAIN CONTAINING FACTOR CFM3A, CHLOROPLASTIC_MITOCHONDRIAL"/>
    <property type="match status" value="1"/>
</dbReference>
<evidence type="ECO:0000256" key="10">
    <source>
        <dbReference type="PROSITE-ProRule" id="PRU00626"/>
    </source>
</evidence>
<dbReference type="GO" id="GO:0006397">
    <property type="term" value="P:mRNA processing"/>
    <property type="evidence" value="ECO:0007669"/>
    <property type="project" value="UniProtKB-KW"/>
</dbReference>
<keyword evidence="6 10" id="KW-0694">RNA-binding</keyword>
<feature type="domain" description="CRM" evidence="11">
    <location>
        <begin position="274"/>
        <end position="374"/>
    </location>
</feature>
<organism evidence="12 13">
    <name type="scientific">Stephania yunnanensis</name>
    <dbReference type="NCBI Taxonomy" id="152371"/>
    <lineage>
        <taxon>Eukaryota</taxon>
        <taxon>Viridiplantae</taxon>
        <taxon>Streptophyta</taxon>
        <taxon>Embryophyta</taxon>
        <taxon>Tracheophyta</taxon>
        <taxon>Spermatophyta</taxon>
        <taxon>Magnoliopsida</taxon>
        <taxon>Ranunculales</taxon>
        <taxon>Menispermaceae</taxon>
        <taxon>Menispermoideae</taxon>
        <taxon>Cissampelideae</taxon>
        <taxon>Stephania</taxon>
    </lineage>
</organism>
<evidence type="ECO:0000259" key="11">
    <source>
        <dbReference type="PROSITE" id="PS51295"/>
    </source>
</evidence>
<keyword evidence="4" id="KW-0507">mRNA processing</keyword>
<evidence type="ECO:0000256" key="2">
    <source>
        <dbReference type="ARBA" id="ARBA00022528"/>
    </source>
</evidence>
<name>A0AAP0HLI2_9MAGN</name>
<evidence type="ECO:0000313" key="12">
    <source>
        <dbReference type="EMBL" id="KAK9087195.1"/>
    </source>
</evidence>
<comment type="caution">
    <text evidence="12">The sequence shown here is derived from an EMBL/GenBank/DDBJ whole genome shotgun (WGS) entry which is preliminary data.</text>
</comment>
<dbReference type="InterPro" id="IPR045278">
    <property type="entry name" value="CRS1/CFM2/CFM3"/>
</dbReference>
<dbReference type="EMBL" id="JBBNAF010000013">
    <property type="protein sequence ID" value="KAK9087195.1"/>
    <property type="molecule type" value="Genomic_DNA"/>
</dbReference>
<protein>
    <recommendedName>
        <fullName evidence="11">CRM domain-containing protein</fullName>
    </recommendedName>
</protein>
<evidence type="ECO:0000256" key="4">
    <source>
        <dbReference type="ARBA" id="ARBA00022664"/>
    </source>
</evidence>
<sequence>MSSLCLRHKTMTTHLHKLRLLIIRIVSSSNYLPKEWKQFELISIADGEGSTPKIKSIRNLNTCVGLEYLMSLALSRQSPLASSSDPFQSSFRRFHAFHRKPLRYSPSFYFSEKYPPRNSGVVLRFKSIRWNHSVGRACRPKFIKGEHGLMDLDVAGDGEVLSECNDDEGRDGDGSKTVGGKMGKIMEKLKGFGYAKEEANEAKERLPAKKSLKYVFYAEEGNSKGGFSRESQLVVGKSFGSNGEGLVKVEVPLGMDKEGRNSGRWRRRSSLAELTLPDLELRRLRNLSVWEEESIDIGVLGVTQAIVDMIHEKWKTAEVVRLNCHAAHAPNMRRMHEMLEGHASAADANKRGWRMDNCHVAWSGSARAFAGVSPTNWDVTCGMQQDTSE</sequence>
<dbReference type="InterPro" id="IPR001890">
    <property type="entry name" value="RNA-binding_CRM"/>
</dbReference>
<evidence type="ECO:0000313" key="13">
    <source>
        <dbReference type="Proteomes" id="UP001420932"/>
    </source>
</evidence>
<dbReference type="InterPro" id="IPR035920">
    <property type="entry name" value="YhbY-like_sf"/>
</dbReference>